<dbReference type="AlphaFoldDB" id="A0AAW8NJP5"/>
<organism evidence="1 3">
    <name type="scientific">Shewanella fidelis</name>
    <dbReference type="NCBI Taxonomy" id="173509"/>
    <lineage>
        <taxon>Bacteria</taxon>
        <taxon>Pseudomonadati</taxon>
        <taxon>Pseudomonadota</taxon>
        <taxon>Gammaproteobacteria</taxon>
        <taxon>Alteromonadales</taxon>
        <taxon>Shewanellaceae</taxon>
        <taxon>Shewanella</taxon>
    </lineage>
</organism>
<dbReference type="EMBL" id="JAPMLD010000014">
    <property type="protein sequence ID" value="MDW4826337.1"/>
    <property type="molecule type" value="Genomic_DNA"/>
</dbReference>
<dbReference type="InterPro" id="IPR054222">
    <property type="entry name" value="DUF6942"/>
</dbReference>
<comment type="caution">
    <text evidence="1">The sequence shown here is derived from an EMBL/GenBank/DDBJ whole genome shotgun (WGS) entry which is preliminary data.</text>
</comment>
<keyword evidence="4" id="KW-1185">Reference proteome</keyword>
<sequence length="158" mass="18267">MSQNMLVIGNQDASHCFYLPTPPQIPSNWQYDSFDAIASLIAANGNHWRKILTIMAKLSVLDTNWRNYRDTQLLKQNECLVIGATNLMTNAIHHFVCGHQSAHKLELNMLNMTELKGSEEFISSLHSNLYLCPYFDYRQFPNQHIDNLRRYLDLPALL</sequence>
<evidence type="ECO:0000313" key="2">
    <source>
        <dbReference type="EMBL" id="MDW4826337.1"/>
    </source>
</evidence>
<gene>
    <name evidence="1" type="ORF">OS133_07465</name>
    <name evidence="2" type="ORF">OS134_19880</name>
</gene>
<protein>
    <submittedName>
        <fullName evidence="1">Uncharacterized protein</fullName>
    </submittedName>
</protein>
<name>A0AAW8NJP5_9GAMM</name>
<dbReference type="Pfam" id="PF22098">
    <property type="entry name" value="DUF6942"/>
    <property type="match status" value="1"/>
</dbReference>
<reference evidence="2 4" key="1">
    <citation type="journal article" date="2022" name="bioRxiv">
        <title>Prophages regulate Shewanella fidelis 3313 motility and biofilm formation: implications for gut colonization dynamics in Ciona robusta.</title>
        <authorList>
            <person name="Natarajan O."/>
            <person name="Gibboney S.L."/>
            <person name="Young M.N."/>
            <person name="Lim S.J."/>
            <person name="Pluta N."/>
            <person name="Atkinson C.G."/>
            <person name="Leigh B.A."/>
            <person name="Liberti A."/>
            <person name="Kees E.D."/>
            <person name="Breitbart M."/>
            <person name="Gralnick J.A."/>
            <person name="Dishaw L.J."/>
        </authorList>
    </citation>
    <scope>NUCLEOTIDE SEQUENCE [LARGE SCALE GENOMIC DNA]</scope>
    <source>
        <strain evidence="2 4">JG4066</strain>
    </source>
</reference>
<dbReference type="RefSeq" id="WP_310654477.1">
    <property type="nucleotide sequence ID" value="NZ_JAPMLA010000017.1"/>
</dbReference>
<reference evidence="1" key="2">
    <citation type="submission" date="2022-11" db="EMBL/GenBank/DDBJ databases">
        <title>Prophages regulate Shewanella fidelis motility and biofilm formation: implications for gut colonization dynamics in Ciona robusta.</title>
        <authorList>
            <person name="Natarajan O."/>
            <person name="Gibboney S.L."/>
            <person name="Young M.N."/>
            <person name="Lim S.J."/>
            <person name="Pluta N."/>
            <person name="Atkinson C.G.F."/>
            <person name="Leigh B.A."/>
            <person name="Liberti A."/>
            <person name="Kees E."/>
            <person name="Breitbart M."/>
            <person name="Gralnick J."/>
            <person name="Dishaw L.J."/>
        </authorList>
    </citation>
    <scope>NUCLEOTIDE SEQUENCE</scope>
    <source>
        <strain evidence="1">3313</strain>
    </source>
</reference>
<dbReference type="Proteomes" id="UP001271263">
    <property type="component" value="Unassembled WGS sequence"/>
</dbReference>
<proteinExistence type="predicted"/>
<accession>A0AAW8NJP5</accession>
<evidence type="ECO:0000313" key="4">
    <source>
        <dbReference type="Proteomes" id="UP001271263"/>
    </source>
</evidence>
<dbReference type="Proteomes" id="UP001259340">
    <property type="component" value="Unassembled WGS sequence"/>
</dbReference>
<evidence type="ECO:0000313" key="3">
    <source>
        <dbReference type="Proteomes" id="UP001259340"/>
    </source>
</evidence>
<evidence type="ECO:0000313" key="1">
    <source>
        <dbReference type="EMBL" id="MDR8523523.1"/>
    </source>
</evidence>
<dbReference type="EMBL" id="JAPMLE010000001">
    <property type="protein sequence ID" value="MDR8523523.1"/>
    <property type="molecule type" value="Genomic_DNA"/>
</dbReference>